<dbReference type="Proteomes" id="UP000494222">
    <property type="component" value="Unassembled WGS sequence"/>
</dbReference>
<evidence type="ECO:0000313" key="2">
    <source>
        <dbReference type="EMBL" id="VWB13371.1"/>
    </source>
</evidence>
<protein>
    <submittedName>
        <fullName evidence="2">Transposase mutator family protein</fullName>
    </submittedName>
</protein>
<sequence length="99" mass="11149">MHYERHREHQPAAAQDHQDSGHFPTDEAATKLVWLALRNITTDWGVLFMIGRRLWAGSPSSTRIDSFDHPYESQLASNTEIFAPIESAASQAPVSNDYP</sequence>
<evidence type="ECO:0000256" key="1">
    <source>
        <dbReference type="SAM" id="MobiDB-lite"/>
    </source>
</evidence>
<dbReference type="AlphaFoldDB" id="A0A6P2H7U0"/>
<reference evidence="2 3" key="1">
    <citation type="submission" date="2019-09" db="EMBL/GenBank/DDBJ databases">
        <authorList>
            <person name="Depoorter E."/>
        </authorList>
    </citation>
    <scope>NUCLEOTIDE SEQUENCE [LARGE SCALE GENOMIC DNA]</scope>
    <source>
        <strain evidence="2">LMG 24064</strain>
    </source>
</reference>
<organism evidence="2 3">
    <name type="scientific">Burkholderia latens</name>
    <dbReference type="NCBI Taxonomy" id="488446"/>
    <lineage>
        <taxon>Bacteria</taxon>
        <taxon>Pseudomonadati</taxon>
        <taxon>Pseudomonadota</taxon>
        <taxon>Betaproteobacteria</taxon>
        <taxon>Burkholderiales</taxon>
        <taxon>Burkholderiaceae</taxon>
        <taxon>Burkholderia</taxon>
        <taxon>Burkholderia cepacia complex</taxon>
    </lineage>
</organism>
<feature type="region of interest" description="Disordered" evidence="1">
    <location>
        <begin position="1"/>
        <end position="24"/>
    </location>
</feature>
<accession>A0A6P2H7U0</accession>
<name>A0A6P2H7U0_9BURK</name>
<dbReference type="EMBL" id="CABVPL010000002">
    <property type="protein sequence ID" value="VWB13371.1"/>
    <property type="molecule type" value="Genomic_DNA"/>
</dbReference>
<evidence type="ECO:0000313" key="3">
    <source>
        <dbReference type="Proteomes" id="UP000494222"/>
    </source>
</evidence>
<proteinExistence type="predicted"/>
<gene>
    <name evidence="2" type="ORF">BLA24064_00452</name>
</gene>